<reference evidence="8 9" key="1">
    <citation type="submission" date="2018-10" db="EMBL/GenBank/DDBJ databases">
        <title>Genomic Encyclopedia of Archaeal and Bacterial Type Strains, Phase II (KMG-II): from individual species to whole genera.</title>
        <authorList>
            <person name="Goeker M."/>
        </authorList>
    </citation>
    <scope>NUCLEOTIDE SEQUENCE [LARGE SCALE GENOMIC DNA]</scope>
    <source>
        <strain evidence="8 9">NSB1</strain>
    </source>
</reference>
<organism evidence="8 9">
    <name type="scientific">Coprobacter fastidiosus NSB1 = JCM 33896</name>
    <dbReference type="NCBI Taxonomy" id="1349822"/>
    <lineage>
        <taxon>Bacteria</taxon>
        <taxon>Pseudomonadati</taxon>
        <taxon>Bacteroidota</taxon>
        <taxon>Bacteroidia</taxon>
        <taxon>Bacteroidales</taxon>
        <taxon>Barnesiellaceae</taxon>
        <taxon>Coprobacter</taxon>
    </lineage>
</organism>
<evidence type="ECO:0000256" key="2">
    <source>
        <dbReference type="ARBA" id="ARBA00007613"/>
    </source>
</evidence>
<evidence type="ECO:0000256" key="6">
    <source>
        <dbReference type="ARBA" id="ARBA00023136"/>
    </source>
</evidence>
<keyword evidence="7" id="KW-0998">Cell outer membrane</keyword>
<comment type="similarity">
    <text evidence="2">Belongs to the outer membrane factor (OMF) (TC 1.B.17) family.</text>
</comment>
<dbReference type="GO" id="GO:0009279">
    <property type="term" value="C:cell outer membrane"/>
    <property type="evidence" value="ECO:0007669"/>
    <property type="project" value="UniProtKB-SubCell"/>
</dbReference>
<evidence type="ECO:0000313" key="8">
    <source>
        <dbReference type="EMBL" id="RKT50956.1"/>
    </source>
</evidence>
<sequence>MDIRKIVVISLGITSCCFSLVAQEKWSLSQCIDYAVQNNIQVKQKQLEKENSEIRLNTTRMSRLPDLTGSAGQDFYFGRSPSRTGVYEDQSQSSTSFRISSSLPVFTGFKIQSEIGSARFDLKAAVEELNKAKEDVALNVTSYYLQALFNKEILCIAQKQLEISRLQLKKIEKMVEQGRSSEASLYESRALVAEDEMNVTQSENNLLLSLVDLSQLLNLEKAEGFDIEEPDMNSVTLQQTASLVSPKDAFKFSVENRPGIKSALYALESSRFGLKQARSGYYPTLSFGASYGTSYYHAYKGGDENNWTFAEQMRNNGSETLGFTLSVPLFNRLVTRNQVKQARLQIRLQELALDNARQQLYKEIEQAYYAAVAAHKKYISSQKSVDAARISFEYEQKKYDAGKSTVFEYSDAKNKYEKSLSEQVQARYDFLFRSKVLDFYNGKPLAF</sequence>
<evidence type="ECO:0000256" key="4">
    <source>
        <dbReference type="ARBA" id="ARBA00022452"/>
    </source>
</evidence>
<evidence type="ECO:0000256" key="5">
    <source>
        <dbReference type="ARBA" id="ARBA00022692"/>
    </source>
</evidence>
<proteinExistence type="inferred from homology"/>
<dbReference type="Proteomes" id="UP000269493">
    <property type="component" value="Unassembled WGS sequence"/>
</dbReference>
<dbReference type="GO" id="GO:0015288">
    <property type="term" value="F:porin activity"/>
    <property type="evidence" value="ECO:0007669"/>
    <property type="project" value="TreeGrafter"/>
</dbReference>
<dbReference type="EMBL" id="RBXN01000006">
    <property type="protein sequence ID" value="RKT50956.1"/>
    <property type="molecule type" value="Genomic_DNA"/>
</dbReference>
<dbReference type="SUPFAM" id="SSF56954">
    <property type="entry name" value="Outer membrane efflux proteins (OEP)"/>
    <property type="match status" value="1"/>
</dbReference>
<gene>
    <name evidence="8" type="ORF">BC742_1916</name>
</gene>
<keyword evidence="9" id="KW-1185">Reference proteome</keyword>
<dbReference type="GO" id="GO:1990281">
    <property type="term" value="C:efflux pump complex"/>
    <property type="evidence" value="ECO:0007669"/>
    <property type="project" value="TreeGrafter"/>
</dbReference>
<accession>A0A495VNP7</accession>
<evidence type="ECO:0000256" key="3">
    <source>
        <dbReference type="ARBA" id="ARBA00022448"/>
    </source>
</evidence>
<evidence type="ECO:0000256" key="7">
    <source>
        <dbReference type="ARBA" id="ARBA00023237"/>
    </source>
</evidence>
<dbReference type="OrthoDB" id="9811587at2"/>
<dbReference type="PANTHER" id="PTHR30026">
    <property type="entry name" value="OUTER MEMBRANE PROTEIN TOLC"/>
    <property type="match status" value="1"/>
</dbReference>
<keyword evidence="5" id="KW-0812">Transmembrane</keyword>
<dbReference type="AlphaFoldDB" id="A0A495VNP7"/>
<dbReference type="InterPro" id="IPR003423">
    <property type="entry name" value="OMP_efflux"/>
</dbReference>
<keyword evidence="3" id="KW-0813">Transport</keyword>
<evidence type="ECO:0000313" key="9">
    <source>
        <dbReference type="Proteomes" id="UP000269493"/>
    </source>
</evidence>
<comment type="caution">
    <text evidence="8">The sequence shown here is derived from an EMBL/GenBank/DDBJ whole genome shotgun (WGS) entry which is preliminary data.</text>
</comment>
<dbReference type="PANTHER" id="PTHR30026:SF20">
    <property type="entry name" value="OUTER MEMBRANE PROTEIN TOLC"/>
    <property type="match status" value="1"/>
</dbReference>
<protein>
    <submittedName>
        <fullName evidence="8">Outer membrane protein</fullName>
    </submittedName>
</protein>
<keyword evidence="4" id="KW-1134">Transmembrane beta strand</keyword>
<dbReference type="Gene3D" id="1.20.1600.10">
    <property type="entry name" value="Outer membrane efflux proteins (OEP)"/>
    <property type="match status" value="1"/>
</dbReference>
<dbReference type="InterPro" id="IPR051906">
    <property type="entry name" value="TolC-like"/>
</dbReference>
<dbReference type="PROSITE" id="PS51257">
    <property type="entry name" value="PROKAR_LIPOPROTEIN"/>
    <property type="match status" value="1"/>
</dbReference>
<dbReference type="Pfam" id="PF02321">
    <property type="entry name" value="OEP"/>
    <property type="match status" value="2"/>
</dbReference>
<keyword evidence="6" id="KW-0472">Membrane</keyword>
<evidence type="ECO:0000256" key="1">
    <source>
        <dbReference type="ARBA" id="ARBA00004442"/>
    </source>
</evidence>
<name>A0A495VNP7_9BACT</name>
<comment type="subcellular location">
    <subcellularLocation>
        <location evidence="1">Cell outer membrane</location>
    </subcellularLocation>
</comment>
<dbReference type="GO" id="GO:0015562">
    <property type="term" value="F:efflux transmembrane transporter activity"/>
    <property type="evidence" value="ECO:0007669"/>
    <property type="project" value="InterPro"/>
</dbReference>